<keyword evidence="2" id="KW-1185">Reference proteome</keyword>
<dbReference type="RefSeq" id="WP_216470967.1">
    <property type="nucleotide sequence ID" value="NZ_JAHLQI010000007.1"/>
</dbReference>
<comment type="caution">
    <text evidence="1">The sequence shown here is derived from an EMBL/GenBank/DDBJ whole genome shotgun (WGS) entry which is preliminary data.</text>
</comment>
<reference evidence="1 2" key="1">
    <citation type="submission" date="2021-06" db="EMBL/GenBank/DDBJ databases">
        <authorList>
            <person name="Sun Q."/>
            <person name="Li D."/>
        </authorList>
    </citation>
    <scope>NUCLEOTIDE SEQUENCE [LARGE SCALE GENOMIC DNA]</scope>
    <source>
        <strain evidence="1 2">MSJd-7</strain>
    </source>
</reference>
<gene>
    <name evidence="1" type="ORF">KQI75_11610</name>
</gene>
<evidence type="ECO:0000313" key="2">
    <source>
        <dbReference type="Proteomes" id="UP000783588"/>
    </source>
</evidence>
<protein>
    <submittedName>
        <fullName evidence="1">Uncharacterized protein</fullName>
    </submittedName>
</protein>
<dbReference type="EMBL" id="JAHLQI010000007">
    <property type="protein sequence ID" value="MBU5491253.1"/>
    <property type="molecule type" value="Genomic_DNA"/>
</dbReference>
<sequence length="66" mass="7689">MPRLSKQNKQRLENRYLNLCNRLKDAQKDTQDYWLIVGELQGIELTVKTMNGVIYQAQNGTIKCGF</sequence>
<proteinExistence type="predicted"/>
<evidence type="ECO:0000313" key="1">
    <source>
        <dbReference type="EMBL" id="MBU5491253.1"/>
    </source>
</evidence>
<organism evidence="1 2">
    <name type="scientific">Butyricicoccus intestinisimiae</name>
    <dbReference type="NCBI Taxonomy" id="2841509"/>
    <lineage>
        <taxon>Bacteria</taxon>
        <taxon>Bacillati</taxon>
        <taxon>Bacillota</taxon>
        <taxon>Clostridia</taxon>
        <taxon>Eubacteriales</taxon>
        <taxon>Butyricicoccaceae</taxon>
        <taxon>Butyricicoccus</taxon>
    </lineage>
</organism>
<accession>A0ABS6EU89</accession>
<name>A0ABS6EU89_9FIRM</name>
<dbReference type="Proteomes" id="UP000783588">
    <property type="component" value="Unassembled WGS sequence"/>
</dbReference>